<evidence type="ECO:0000256" key="5">
    <source>
        <dbReference type="ARBA" id="ARBA00022776"/>
    </source>
</evidence>
<dbReference type="RefSeq" id="XP_022463885.1">
    <property type="nucleotide sequence ID" value="XM_022607272.1"/>
</dbReference>
<sequence length="1025" mass="116115">MVDEDMNQRIFRAVADVFQQGQLGYAGHRKHVVILKRSSGSRTGRGFEGLPFKLVGSNKMVLKVLPLKKNDPLGSRLVKLVTVFVVSLNKEVSLLRESVDASDGQVATEGDAAAALLEKEQMVSKFIDCFLRYILRGIESKDKNVRFGVCQIIAILMENLDEIDEDLFELLQGKLKKRVMDREVVVRTQAVFALTKFQDDEVGTVSSATKLLENLVQNDPAADVRRAAMLNMVHNGHTQLYIFERARDVNAINRRAVYSRTLKSLGLKCFDQVDPKVLDQLVLWGVEDRDESVRTACEKLIAFHWINLVNGDLLNLIEKLKVTKSKSCDKAVMTIFRRREDIVNKIPKIHDLWEDLTPEMAFLFRCFHTHCTENKLTEVVDETFPEASVLSNYIQHYTDQRFSTGASGDTEALTKPAKKAFDFIIEQLLTIAALYDFSDEIGRRAMLNVVRNMLSLKSLPECLIRCGHKVLKVLSINERDFVTMAIEIINDLRDEDIEMQEQMEKKSKPDGDEQQDRDSDLDDAENLNSFHSAVDGLIDGRSLNPERHALNSFSNEREATSATIAICLQRSSCMLELVTTLNDQNVLLRSLIDTLITPAVKSDEPDIKLLGIKNLGLCCLIDVQLATNSMLLLGATVSIGNTPIKIVALQVLLDIFAIHGTAVVDGENKVDSMHFYKLFYKVLKNDSSPKCQVITAEGLFKLFLADIFTDTELFESLIFANFLPNNSRNEALIQAFAFCIPVYCFSHVTHQSKMASIAAGVFFRLAMIWDELQTSLDAHNTTMLKPNVILQQLIHWTNPRKLVRRSEEETRCDNNQIQVLLDILNTIHEVGRKEIKKMIFTNIHLFYITSFQDTDKLKRILEIISDILETTTVDIVCKNALEKTKRNLESAIEEAHERSLQNLKKDGATDDEGDNADGLTNEQISMILEKSNIMDESDHKETTNTSDEGQNDVYHNQEMSRAESESNRKRNRKEMEEGDTNNESTDERRNGAEEPEITTKNVSFIIPENTEESSSKEDSDYVMDD</sequence>
<keyword evidence="6" id="KW-0226">DNA condensation</keyword>
<keyword evidence="11" id="KW-1185">Reference proteome</keyword>
<dbReference type="GO" id="GO:0070058">
    <property type="term" value="P:tRNA gene clustering"/>
    <property type="evidence" value="ECO:0007669"/>
    <property type="project" value="EnsemblFungi"/>
</dbReference>
<evidence type="ECO:0000256" key="7">
    <source>
        <dbReference type="ARBA" id="ARBA00023306"/>
    </source>
</evidence>
<comment type="subcellular location">
    <subcellularLocation>
        <location evidence="1">Chromosome</location>
    </subcellularLocation>
</comment>
<feature type="region of interest" description="Disordered" evidence="8">
    <location>
        <begin position="932"/>
        <end position="1025"/>
    </location>
</feature>
<feature type="compositionally biased region" description="Basic and acidic residues" evidence="8">
    <location>
        <begin position="958"/>
        <end position="968"/>
    </location>
</feature>
<evidence type="ECO:0000256" key="6">
    <source>
        <dbReference type="ARBA" id="ARBA00023067"/>
    </source>
</evidence>
<dbReference type="GO" id="GO:0051301">
    <property type="term" value="P:cell division"/>
    <property type="evidence" value="ECO:0007669"/>
    <property type="project" value="UniProtKB-KW"/>
</dbReference>
<dbReference type="Gene3D" id="1.25.10.10">
    <property type="entry name" value="Leucine-rich Repeat Variant"/>
    <property type="match status" value="1"/>
</dbReference>
<dbReference type="STRING" id="1071383.J7S535"/>
<evidence type="ECO:0000259" key="9">
    <source>
        <dbReference type="Pfam" id="PF12719"/>
    </source>
</evidence>
<dbReference type="GO" id="GO:0010032">
    <property type="term" value="P:meiotic chromosome condensation"/>
    <property type="evidence" value="ECO:0007669"/>
    <property type="project" value="EnsemblFungi"/>
</dbReference>
<keyword evidence="5" id="KW-0498">Mitosis</keyword>
<evidence type="ECO:0000256" key="3">
    <source>
        <dbReference type="ARBA" id="ARBA00022454"/>
    </source>
</evidence>
<reference evidence="10 11" key="1">
    <citation type="journal article" date="2011" name="Proc. Natl. Acad. Sci. U.S.A.">
        <title>Evolutionary erosion of yeast sex chromosomes by mating-type switching accidents.</title>
        <authorList>
            <person name="Gordon J.L."/>
            <person name="Armisen D."/>
            <person name="Proux-Wera E."/>
            <person name="Oheigeartaigh S.S."/>
            <person name="Byrne K.P."/>
            <person name="Wolfe K.H."/>
        </authorList>
    </citation>
    <scope>NUCLEOTIDE SEQUENCE [LARGE SCALE GENOMIC DNA]</scope>
    <source>
        <strain evidence="11">ATCC MYA-139 / BCRC 22969 / CBS 8797 / CCRC 22969 / KCTC 17520 / NBRC 10181 / NCYC 3082</strain>
    </source>
</reference>
<dbReference type="GO" id="GO:1903342">
    <property type="term" value="P:negative regulation of meiotic DNA double-strand break formation"/>
    <property type="evidence" value="ECO:0007669"/>
    <property type="project" value="EnsemblFungi"/>
</dbReference>
<dbReference type="GO" id="GO:0003682">
    <property type="term" value="F:chromatin binding"/>
    <property type="evidence" value="ECO:0007669"/>
    <property type="project" value="EnsemblFungi"/>
</dbReference>
<dbReference type="KEGG" id="kng:KNAG_0C05410"/>
<dbReference type="GO" id="GO:0000796">
    <property type="term" value="C:condensin complex"/>
    <property type="evidence" value="ECO:0007669"/>
    <property type="project" value="EnsemblFungi"/>
</dbReference>
<feature type="compositionally biased region" description="Basic and acidic residues" evidence="8">
    <location>
        <begin position="899"/>
        <end position="908"/>
    </location>
</feature>
<feature type="region of interest" description="Disordered" evidence="8">
    <location>
        <begin position="899"/>
        <end position="918"/>
    </location>
</feature>
<dbReference type="Proteomes" id="UP000006310">
    <property type="component" value="Chromosome 3"/>
</dbReference>
<feature type="compositionally biased region" description="Basic and acidic residues" evidence="8">
    <location>
        <begin position="932"/>
        <end position="942"/>
    </location>
</feature>
<dbReference type="InterPro" id="IPR025977">
    <property type="entry name" value="Cnd3_C"/>
</dbReference>
<dbReference type="EMBL" id="HE978316">
    <property type="protein sequence ID" value="CCK69639.1"/>
    <property type="molecule type" value="Genomic_DNA"/>
</dbReference>
<dbReference type="GO" id="GO:0007076">
    <property type="term" value="P:mitotic chromosome condensation"/>
    <property type="evidence" value="ECO:0007669"/>
    <property type="project" value="EnsemblFungi"/>
</dbReference>
<proteinExistence type="inferred from homology"/>
<evidence type="ECO:0000256" key="4">
    <source>
        <dbReference type="ARBA" id="ARBA00022618"/>
    </source>
</evidence>
<dbReference type="GO" id="GO:0007130">
    <property type="term" value="P:synaptonemal complex assembly"/>
    <property type="evidence" value="ECO:0007669"/>
    <property type="project" value="EnsemblFungi"/>
</dbReference>
<evidence type="ECO:0000256" key="8">
    <source>
        <dbReference type="SAM" id="MobiDB-lite"/>
    </source>
</evidence>
<comment type="similarity">
    <text evidence="2">Belongs to the CND3 (condensin subunit 3) family.</text>
</comment>
<feature type="compositionally biased region" description="Basic and acidic residues" evidence="8">
    <location>
        <begin position="502"/>
        <end position="518"/>
    </location>
</feature>
<feature type="compositionally biased region" description="Polar residues" evidence="8">
    <location>
        <begin position="943"/>
        <end position="957"/>
    </location>
</feature>
<keyword evidence="4" id="KW-0132">Cell division</keyword>
<dbReference type="PANTHER" id="PTHR14418:SF5">
    <property type="entry name" value="CONDENSIN COMPLEX SUBUNIT 3"/>
    <property type="match status" value="1"/>
</dbReference>
<name>J7S535_HUIN7</name>
<gene>
    <name evidence="10" type="primary">KNAG0C05410</name>
    <name evidence="10" type="ordered locus">KNAG_0C05410</name>
</gene>
<evidence type="ECO:0000313" key="10">
    <source>
        <dbReference type="EMBL" id="CCK69639.1"/>
    </source>
</evidence>
<dbReference type="AlphaFoldDB" id="J7S535"/>
<dbReference type="SUPFAM" id="SSF48371">
    <property type="entry name" value="ARM repeat"/>
    <property type="match status" value="1"/>
</dbReference>
<organism evidence="10 11">
    <name type="scientific">Huiozyma naganishii (strain ATCC MYA-139 / BCRC 22969 / CBS 8797 / KCTC 17520 / NBRC 10181 / NCYC 3082 / Yp74L-3)</name>
    <name type="common">Yeast</name>
    <name type="synonym">Kazachstania naganishii</name>
    <dbReference type="NCBI Taxonomy" id="1071383"/>
    <lineage>
        <taxon>Eukaryota</taxon>
        <taxon>Fungi</taxon>
        <taxon>Dikarya</taxon>
        <taxon>Ascomycota</taxon>
        <taxon>Saccharomycotina</taxon>
        <taxon>Saccharomycetes</taxon>
        <taxon>Saccharomycetales</taxon>
        <taxon>Saccharomycetaceae</taxon>
        <taxon>Huiozyma</taxon>
    </lineage>
</organism>
<dbReference type="eggNOG" id="KOG2025">
    <property type="taxonomic scope" value="Eukaryota"/>
</dbReference>
<dbReference type="OMA" id="FRATQIT"/>
<accession>J7S535</accession>
<protein>
    <recommendedName>
        <fullName evidence="9">Nuclear condensin complex subunit 3 C-terminal domain-containing protein</fullName>
    </recommendedName>
</protein>
<keyword evidence="7" id="KW-0131">Cell cycle</keyword>
<dbReference type="InterPro" id="IPR027165">
    <property type="entry name" value="CND3"/>
</dbReference>
<evidence type="ECO:0000256" key="2">
    <source>
        <dbReference type="ARBA" id="ARBA00006533"/>
    </source>
</evidence>
<dbReference type="HOGENOM" id="CLU_004446_1_1_1"/>
<dbReference type="Pfam" id="PF12719">
    <property type="entry name" value="Cnd3"/>
    <property type="match status" value="1"/>
</dbReference>
<dbReference type="GO" id="GO:0070550">
    <property type="term" value="P:rDNA chromatin condensation"/>
    <property type="evidence" value="ECO:0007669"/>
    <property type="project" value="EnsemblFungi"/>
</dbReference>
<dbReference type="InterPro" id="IPR011989">
    <property type="entry name" value="ARM-like"/>
</dbReference>
<dbReference type="InterPro" id="IPR016024">
    <property type="entry name" value="ARM-type_fold"/>
</dbReference>
<reference evidence="11" key="2">
    <citation type="submission" date="2012-08" db="EMBL/GenBank/DDBJ databases">
        <title>Genome sequence of Kazachstania naganishii.</title>
        <authorList>
            <person name="Gordon J.L."/>
            <person name="Armisen D."/>
            <person name="Proux-Wera E."/>
            <person name="OhEigeartaigh S.S."/>
            <person name="Byrne K.P."/>
            <person name="Wolfe K.H."/>
        </authorList>
    </citation>
    <scope>NUCLEOTIDE SEQUENCE [LARGE SCALE GENOMIC DNA]</scope>
    <source>
        <strain evidence="11">ATCC MYA-139 / BCRC 22969 / CBS 8797 / CCRC 22969 / KCTC 17520 / NBRC 10181 / NCYC 3082</strain>
    </source>
</reference>
<evidence type="ECO:0000256" key="1">
    <source>
        <dbReference type="ARBA" id="ARBA00004286"/>
    </source>
</evidence>
<dbReference type="OrthoDB" id="27187at2759"/>
<dbReference type="GO" id="GO:0051307">
    <property type="term" value="P:meiotic chromosome separation"/>
    <property type="evidence" value="ECO:0007669"/>
    <property type="project" value="EnsemblFungi"/>
</dbReference>
<feature type="domain" description="Nuclear condensin complex subunit 3 C-terminal" evidence="9">
    <location>
        <begin position="567"/>
        <end position="848"/>
    </location>
</feature>
<dbReference type="GO" id="GO:0000793">
    <property type="term" value="C:condensed chromosome"/>
    <property type="evidence" value="ECO:0007669"/>
    <property type="project" value="TreeGrafter"/>
</dbReference>
<keyword evidence="3" id="KW-0158">Chromosome</keyword>
<dbReference type="PANTHER" id="PTHR14418">
    <property type="entry name" value="CONDENSIN COMPLEX SUBUNIT 3-RELATED"/>
    <property type="match status" value="1"/>
</dbReference>
<feature type="region of interest" description="Disordered" evidence="8">
    <location>
        <begin position="501"/>
        <end position="524"/>
    </location>
</feature>
<evidence type="ECO:0000313" key="11">
    <source>
        <dbReference type="Proteomes" id="UP000006310"/>
    </source>
</evidence>
<dbReference type="GeneID" id="34525319"/>